<accession>A0A1J7IY34</accession>
<dbReference type="OrthoDB" id="10484459at2759"/>
<evidence type="ECO:0000313" key="3">
    <source>
        <dbReference type="Proteomes" id="UP000182658"/>
    </source>
</evidence>
<keyword evidence="3" id="KW-1185">Reference proteome</keyword>
<dbReference type="EMBL" id="KV875095">
    <property type="protein sequence ID" value="OIW32655.1"/>
    <property type="molecule type" value="Genomic_DNA"/>
</dbReference>
<evidence type="ECO:0000256" key="1">
    <source>
        <dbReference type="SAM" id="MobiDB-lite"/>
    </source>
</evidence>
<dbReference type="InParanoid" id="A0A1J7IY34"/>
<reference evidence="2 3" key="1">
    <citation type="submission" date="2016-10" db="EMBL/GenBank/DDBJ databases">
        <title>Draft genome sequence of Coniochaeta ligniaria NRRL30616, a lignocellulolytic fungus for bioabatement of inhibitors in plant biomass hydrolysates.</title>
        <authorList>
            <consortium name="DOE Joint Genome Institute"/>
            <person name="Jimenez D.J."/>
            <person name="Hector R.E."/>
            <person name="Riley R."/>
            <person name="Sun H."/>
            <person name="Grigoriev I.V."/>
            <person name="Van Elsas J.D."/>
            <person name="Nichols N.N."/>
        </authorList>
    </citation>
    <scope>NUCLEOTIDE SEQUENCE [LARGE SCALE GENOMIC DNA]</scope>
    <source>
        <strain evidence="2 3">NRRL 30616</strain>
    </source>
</reference>
<dbReference type="AlphaFoldDB" id="A0A1J7IY34"/>
<organism evidence="2 3">
    <name type="scientific">Coniochaeta ligniaria NRRL 30616</name>
    <dbReference type="NCBI Taxonomy" id="1408157"/>
    <lineage>
        <taxon>Eukaryota</taxon>
        <taxon>Fungi</taxon>
        <taxon>Dikarya</taxon>
        <taxon>Ascomycota</taxon>
        <taxon>Pezizomycotina</taxon>
        <taxon>Sordariomycetes</taxon>
        <taxon>Sordariomycetidae</taxon>
        <taxon>Coniochaetales</taxon>
        <taxon>Coniochaetaceae</taxon>
        <taxon>Coniochaeta</taxon>
    </lineage>
</organism>
<feature type="compositionally biased region" description="Gly residues" evidence="1">
    <location>
        <begin position="251"/>
        <end position="268"/>
    </location>
</feature>
<dbReference type="Proteomes" id="UP000182658">
    <property type="component" value="Unassembled WGS sequence"/>
</dbReference>
<proteinExistence type="predicted"/>
<evidence type="ECO:0000313" key="2">
    <source>
        <dbReference type="EMBL" id="OIW32655.1"/>
    </source>
</evidence>
<feature type="region of interest" description="Disordered" evidence="1">
    <location>
        <begin position="98"/>
        <end position="160"/>
    </location>
</feature>
<gene>
    <name evidence="2" type="ORF">CONLIGDRAFT_642353</name>
</gene>
<feature type="region of interest" description="Disordered" evidence="1">
    <location>
        <begin position="245"/>
        <end position="295"/>
    </location>
</feature>
<name>A0A1J7IY34_9PEZI</name>
<feature type="compositionally biased region" description="Basic and acidic residues" evidence="1">
    <location>
        <begin position="102"/>
        <end position="116"/>
    </location>
</feature>
<sequence>MCNGTKIHWRCKCSVKSCPRYASGDSEPGHYWDTANLGAYFFCDDYLLSGRYVIGYQGVPPCPKGVTTDFDTRFRNYLCPDCVKNGCPPIDHSIKYQASADKISKAEREQMGEQRGRSTSRSKSKSRASSTDTVRPERSSSRSKTPAAVRSPAPGAGTEVDPMRASIALIRRGGPEAIEELLKMDVDTLENFIQQVDSPQAPQVPPAVASPGMWTAAQASRRGSQSAALESRVGMWAAEQAWRQSQVRGMGSSGVGFSGDPQLGGGSSGEDFLQPDPDLYDVGGPDPELCDLDSPECKAYDMDRYKAKDT</sequence>
<protein>
    <submittedName>
        <fullName evidence="2">Uncharacterized protein</fullName>
    </submittedName>
</protein>